<dbReference type="GO" id="GO:0016491">
    <property type="term" value="F:oxidoreductase activity"/>
    <property type="evidence" value="ECO:0007669"/>
    <property type="project" value="UniProtKB-KW"/>
</dbReference>
<dbReference type="EMBL" id="CP003614">
    <property type="protein sequence ID" value="AFZ05643.1"/>
    <property type="molecule type" value="Genomic_DNA"/>
</dbReference>
<proteinExistence type="predicted"/>
<dbReference type="GO" id="GO:0005737">
    <property type="term" value="C:cytoplasm"/>
    <property type="evidence" value="ECO:0007669"/>
    <property type="project" value="TreeGrafter"/>
</dbReference>
<dbReference type="Proteomes" id="UP000010478">
    <property type="component" value="Chromosome"/>
</dbReference>
<organism evidence="3 4">
    <name type="scientific">Phormidium nigroviride PCC 7112</name>
    <dbReference type="NCBI Taxonomy" id="179408"/>
    <lineage>
        <taxon>Bacteria</taxon>
        <taxon>Bacillati</taxon>
        <taxon>Cyanobacteriota</taxon>
        <taxon>Cyanophyceae</taxon>
        <taxon>Oscillatoriophycideae</taxon>
        <taxon>Oscillatoriales</taxon>
        <taxon>Oscillatoriaceae</taxon>
        <taxon>Phormidium</taxon>
    </lineage>
</organism>
<dbReference type="KEGG" id="oni:Osc7112_1093"/>
<dbReference type="PATRIC" id="fig|179408.3.peg.1331"/>
<dbReference type="Gene3D" id="3.50.50.60">
    <property type="entry name" value="FAD/NAD(P)-binding domain"/>
    <property type="match status" value="1"/>
</dbReference>
<evidence type="ECO:0000256" key="1">
    <source>
        <dbReference type="ARBA" id="ARBA00023002"/>
    </source>
</evidence>
<feature type="domain" description="FAD dependent oxidoreductase" evidence="2">
    <location>
        <begin position="41"/>
        <end position="408"/>
    </location>
</feature>
<evidence type="ECO:0000313" key="4">
    <source>
        <dbReference type="Proteomes" id="UP000010478"/>
    </source>
</evidence>
<dbReference type="AlphaFoldDB" id="K9VBY2"/>
<protein>
    <submittedName>
        <fullName evidence="3">FAD dependent oxidoreductase</fullName>
    </submittedName>
</protein>
<dbReference type="SUPFAM" id="SSF51905">
    <property type="entry name" value="FAD/NAD(P)-binding domain"/>
    <property type="match status" value="1"/>
</dbReference>
<dbReference type="InterPro" id="IPR006076">
    <property type="entry name" value="FAD-dep_OxRdtase"/>
</dbReference>
<accession>K9VBY2</accession>
<keyword evidence="1" id="KW-0560">Oxidoreductase</keyword>
<dbReference type="PANTHER" id="PTHR13847:SF287">
    <property type="entry name" value="FAD-DEPENDENT OXIDOREDUCTASE DOMAIN-CONTAINING PROTEIN 1"/>
    <property type="match status" value="1"/>
</dbReference>
<dbReference type="Gene3D" id="3.30.9.10">
    <property type="entry name" value="D-Amino Acid Oxidase, subunit A, domain 2"/>
    <property type="match status" value="1"/>
</dbReference>
<evidence type="ECO:0000259" key="2">
    <source>
        <dbReference type="Pfam" id="PF01266"/>
    </source>
</evidence>
<dbReference type="eggNOG" id="COG0665">
    <property type="taxonomic scope" value="Bacteria"/>
</dbReference>
<sequence length="459" mass="49781">MPIAGSLFLQVEVFRLVPKKPKLKSKHDIFLPFELPMKSYDWIVVGGGITGAALSYELAKKGFAVLLLERDATMQNATRFSYGGLAYWSGTTDLTRQLCREGIERHRHLSAQLDADTEFRELDLLLTIDAGNDVEKVAANYAHFAIVPQLLSVAEAGELEPLLNKSAIAGALTVRHGHISPTATNTAYCQGFLRLGGTIEFAEVIGLIQEGNRISGVKTVHESYACKNAVVCAGGWSRSFLKAAGVSAGVYFTRTEILETAPVDVKLRTLVMPAVLKRFELEAESSRNEVDFLWDEPGKELQPPILDSGAIQFNDGSLRIGQLSRTLSDLNAKVDRETSETAIRAGISKVLPDLAGLPATWHECIVAFSADNLPVVGPIADRPGLHVFSGFSNPLVIVPALAERFANWAVGKEDRAIPYPTLREPLRGTGTPAGNGIASLHGLLSPSRFIAEGRTKKDR</sequence>
<reference evidence="3 4" key="1">
    <citation type="submission" date="2012-05" db="EMBL/GenBank/DDBJ databases">
        <title>Finished chromosome of genome of Oscillatoria sp. PCC 7112.</title>
        <authorList>
            <consortium name="US DOE Joint Genome Institute"/>
            <person name="Gugger M."/>
            <person name="Coursin T."/>
            <person name="Rippka R."/>
            <person name="Tandeau De Marsac N."/>
            <person name="Huntemann M."/>
            <person name="Wei C.-L."/>
            <person name="Han J."/>
            <person name="Detter J.C."/>
            <person name="Han C."/>
            <person name="Tapia R."/>
            <person name="Davenport K."/>
            <person name="Daligault H."/>
            <person name="Erkkila T."/>
            <person name="Gu W."/>
            <person name="Munk A.C.C."/>
            <person name="Teshima H."/>
            <person name="Xu Y."/>
            <person name="Chain P."/>
            <person name="Chen A."/>
            <person name="Krypides N."/>
            <person name="Mavromatis K."/>
            <person name="Markowitz V."/>
            <person name="Szeto E."/>
            <person name="Ivanova N."/>
            <person name="Mikhailova N."/>
            <person name="Ovchinnikova G."/>
            <person name="Pagani I."/>
            <person name="Pati A."/>
            <person name="Goodwin L."/>
            <person name="Peters L."/>
            <person name="Pitluck S."/>
            <person name="Woyke T."/>
            <person name="Kerfeld C."/>
        </authorList>
    </citation>
    <scope>NUCLEOTIDE SEQUENCE [LARGE SCALE GENOMIC DNA]</scope>
    <source>
        <strain evidence="3 4">PCC 7112</strain>
    </source>
</reference>
<dbReference type="HOGENOM" id="CLU_701786_0_0_3"/>
<name>K9VBY2_9CYAN</name>
<dbReference type="InterPro" id="IPR036188">
    <property type="entry name" value="FAD/NAD-bd_sf"/>
</dbReference>
<evidence type="ECO:0000313" key="3">
    <source>
        <dbReference type="EMBL" id="AFZ05643.1"/>
    </source>
</evidence>
<gene>
    <name evidence="3" type="ORF">Osc7112_1093</name>
</gene>
<dbReference type="Pfam" id="PF01266">
    <property type="entry name" value="DAO"/>
    <property type="match status" value="1"/>
</dbReference>
<keyword evidence="4" id="KW-1185">Reference proteome</keyword>
<dbReference type="STRING" id="179408.Osc7112_1093"/>
<dbReference type="PANTHER" id="PTHR13847">
    <property type="entry name" value="SARCOSINE DEHYDROGENASE-RELATED"/>
    <property type="match status" value="1"/>
</dbReference>